<evidence type="ECO:0000313" key="2">
    <source>
        <dbReference type="Proteomes" id="UP001281147"/>
    </source>
</evidence>
<reference evidence="1" key="1">
    <citation type="submission" date="2023-07" db="EMBL/GenBank/DDBJ databases">
        <title>Black Yeasts Isolated from many extreme environments.</title>
        <authorList>
            <person name="Coleine C."/>
            <person name="Stajich J.E."/>
            <person name="Selbmann L."/>
        </authorList>
    </citation>
    <scope>NUCLEOTIDE SEQUENCE</scope>
    <source>
        <strain evidence="1">CCFEE 5714</strain>
    </source>
</reference>
<sequence>MNNKTFATLFFLIGSIAAAVQSRHRHGTCQQFDLPITASAENSIFNLTHIEDNITARSWAIEEDTWSTPKGAERITKNFTISGTYNIHVQLCQPYSNDNTDVIQIATHGGHYDSRYWDAELEPEEHSWVEASLRAGYPILTYDRLGAGQSDHPNAYKVVQAGLELEILRQLTVMLRNGTLQSAMGQGSESSTRVVHVGHSFGSFLTSAFIAIYPELSDAAIITGYVATEYLARVGYSPWAVQYAPTGEPPFDRGPGYVLCQKAGIQNIFFGGDPHTAFTKELLDYGDAIKQPVPVGELASGYKLAGLPGLNYTGPLHFMLPEFDFFVCAGDCKGVANTTTLQQSYPKASAIEFDIQPNTGHALPLHNNATAGFEVSFNFLKRNGF</sequence>
<dbReference type="Proteomes" id="UP001281147">
    <property type="component" value="Unassembled WGS sequence"/>
</dbReference>
<organism evidence="1 2">
    <name type="scientific">Vermiconidia calcicola</name>
    <dbReference type="NCBI Taxonomy" id="1690605"/>
    <lineage>
        <taxon>Eukaryota</taxon>
        <taxon>Fungi</taxon>
        <taxon>Dikarya</taxon>
        <taxon>Ascomycota</taxon>
        <taxon>Pezizomycotina</taxon>
        <taxon>Dothideomycetes</taxon>
        <taxon>Dothideomycetidae</taxon>
        <taxon>Mycosphaerellales</taxon>
        <taxon>Extremaceae</taxon>
        <taxon>Vermiconidia</taxon>
    </lineage>
</organism>
<proteinExistence type="predicted"/>
<gene>
    <name evidence="1" type="ORF">LTR37_021057</name>
</gene>
<keyword evidence="2" id="KW-1185">Reference proteome</keyword>
<dbReference type="EMBL" id="JAUTXU010000424">
    <property type="protein sequence ID" value="KAK3680792.1"/>
    <property type="molecule type" value="Genomic_DNA"/>
</dbReference>
<evidence type="ECO:0000313" key="1">
    <source>
        <dbReference type="EMBL" id="KAK3680792.1"/>
    </source>
</evidence>
<comment type="caution">
    <text evidence="1">The sequence shown here is derived from an EMBL/GenBank/DDBJ whole genome shotgun (WGS) entry which is preliminary data.</text>
</comment>
<name>A0ACC3M9T8_9PEZI</name>
<accession>A0ACC3M9T8</accession>
<protein>
    <submittedName>
        <fullName evidence="1">Uncharacterized protein</fullName>
    </submittedName>
</protein>